<evidence type="ECO:0000259" key="9">
    <source>
        <dbReference type="Pfam" id="PF05649"/>
    </source>
</evidence>
<keyword evidence="7" id="KW-0482">Metalloprotease</keyword>
<comment type="cofactor">
    <cofactor evidence="1">
        <name>Zn(2+)</name>
        <dbReference type="ChEBI" id="CHEBI:29105"/>
    </cofactor>
</comment>
<protein>
    <submittedName>
        <fullName evidence="10">Peptidase M13</fullName>
    </submittedName>
</protein>
<keyword evidence="3" id="KW-0645">Protease</keyword>
<dbReference type="PANTHER" id="PTHR11733">
    <property type="entry name" value="ZINC METALLOPROTEASE FAMILY M13 NEPRILYSIN-RELATED"/>
    <property type="match status" value="1"/>
</dbReference>
<evidence type="ECO:0000256" key="5">
    <source>
        <dbReference type="ARBA" id="ARBA00022801"/>
    </source>
</evidence>
<keyword evidence="11" id="KW-1185">Reference proteome</keyword>
<dbReference type="GO" id="GO:0005886">
    <property type="term" value="C:plasma membrane"/>
    <property type="evidence" value="ECO:0007669"/>
    <property type="project" value="TreeGrafter"/>
</dbReference>
<dbReference type="InterPro" id="IPR042089">
    <property type="entry name" value="Peptidase_M13_dom_2"/>
</dbReference>
<comment type="similarity">
    <text evidence="2">Belongs to the peptidase M13 family.</text>
</comment>
<dbReference type="Gene3D" id="3.40.390.10">
    <property type="entry name" value="Collagenase (Catalytic Domain)"/>
    <property type="match status" value="1"/>
</dbReference>
<evidence type="ECO:0000313" key="11">
    <source>
        <dbReference type="Proteomes" id="UP000306985"/>
    </source>
</evidence>
<feature type="domain" description="Peptidase M13 C-terminal" evidence="8">
    <location>
        <begin position="470"/>
        <end position="672"/>
    </location>
</feature>
<keyword evidence="4" id="KW-0479">Metal-binding</keyword>
<dbReference type="EMBL" id="SZZH01000006">
    <property type="protein sequence ID" value="TKV56918.1"/>
    <property type="molecule type" value="Genomic_DNA"/>
</dbReference>
<name>A0A4U6QAI6_9ACTN</name>
<dbReference type="PRINTS" id="PR00786">
    <property type="entry name" value="NEPRILYSIN"/>
</dbReference>
<dbReference type="InterPro" id="IPR024079">
    <property type="entry name" value="MetalloPept_cat_dom_sf"/>
</dbReference>
<proteinExistence type="inferred from homology"/>
<keyword evidence="6" id="KW-0862">Zinc</keyword>
<evidence type="ECO:0000256" key="6">
    <source>
        <dbReference type="ARBA" id="ARBA00022833"/>
    </source>
</evidence>
<dbReference type="SUPFAM" id="SSF55486">
    <property type="entry name" value="Metalloproteases ('zincins'), catalytic domain"/>
    <property type="match status" value="1"/>
</dbReference>
<evidence type="ECO:0000256" key="3">
    <source>
        <dbReference type="ARBA" id="ARBA00022670"/>
    </source>
</evidence>
<keyword evidence="5" id="KW-0378">Hydrolase</keyword>
<comment type="caution">
    <text evidence="10">The sequence shown here is derived from an EMBL/GenBank/DDBJ whole genome shotgun (WGS) entry which is preliminary data.</text>
</comment>
<reference evidence="10 11" key="1">
    <citation type="submission" date="2019-05" db="EMBL/GenBank/DDBJ databases">
        <title>Nakamurella sp. N5BH11, whole genome shotgun sequence.</title>
        <authorList>
            <person name="Tuo L."/>
        </authorList>
    </citation>
    <scope>NUCLEOTIDE SEQUENCE [LARGE SCALE GENOMIC DNA]</scope>
    <source>
        <strain evidence="10 11">N5BH11</strain>
    </source>
</reference>
<evidence type="ECO:0000259" key="8">
    <source>
        <dbReference type="Pfam" id="PF01431"/>
    </source>
</evidence>
<dbReference type="AlphaFoldDB" id="A0A4U6QAI6"/>
<dbReference type="Proteomes" id="UP000306985">
    <property type="component" value="Unassembled WGS sequence"/>
</dbReference>
<dbReference type="Pfam" id="PF05649">
    <property type="entry name" value="Peptidase_M13_N"/>
    <property type="match status" value="1"/>
</dbReference>
<evidence type="ECO:0000256" key="1">
    <source>
        <dbReference type="ARBA" id="ARBA00001947"/>
    </source>
</evidence>
<evidence type="ECO:0000313" key="10">
    <source>
        <dbReference type="EMBL" id="TKV56918.1"/>
    </source>
</evidence>
<sequence length="675" mass="75050">MTAPAEPNETLATIDPQGRAVAAQTALDPTAFVLDASTRAQDDLFRHVNGAWLATAEIPPDRPSDGSFYRLRDAAEADSRAIIEEAAADTGAAPGSPEHLIGALYRSFTDTAEVARRGLTPIVEVLSVVDAVDTPRSFLGAVGELRRSGVPGLFGIDIDSDPADPDQYAVGLWQGGIGLPDRSYYLDETHASVLTAYRRLVPEMFALAGLPDAQDRAARVIELETQIAQGQWDRVRSRDDSQTYNPTERSALDAILPADLWDAWLAGLQAPSGLLDHVIVRQPDHLRNVAGLLTAERIPVWRDWLRWNVLRALAPYGPDALVERNFDFYGRTLSGIPQLRERWKRGVQFVEGAAGEAVGRLYVQRHYPPAAKARMDELVENLIEAYRRDIEALSWMGPQTREQALAKLASFTPKIGYPERWRDYSALRVEPDDLIGNVRRATAFDLDRQFAKLAGPVDRTEWFMSPQTVNAYYNPGMNEIVFPAAILQPPFFDMEGQDPENYGAIGAVIGHEIGHGFDDQGSKFDGRGALKDWWTAEDRAAFERLTTRLIAQYDALEPRQTPGHHVNGALTVGENIGDLGGLGVAYQAWLISREKAGLGTPERAESQRFFLAWARAWEYKARDAEVLRLLAIDPHSPAEFRCNQVVRNLDPFQEAFDVQPGDGLWLDPQERVRIW</sequence>
<evidence type="ECO:0000256" key="4">
    <source>
        <dbReference type="ARBA" id="ARBA00022723"/>
    </source>
</evidence>
<dbReference type="Gene3D" id="1.10.1380.10">
    <property type="entry name" value="Neutral endopeptidase , domain2"/>
    <property type="match status" value="1"/>
</dbReference>
<gene>
    <name evidence="10" type="ORF">FDO65_18960</name>
</gene>
<dbReference type="OrthoDB" id="9775677at2"/>
<dbReference type="Pfam" id="PF01431">
    <property type="entry name" value="Peptidase_M13"/>
    <property type="match status" value="1"/>
</dbReference>
<dbReference type="RefSeq" id="WP_137451305.1">
    <property type="nucleotide sequence ID" value="NZ_SZZH01000006.1"/>
</dbReference>
<dbReference type="GO" id="GO:0016485">
    <property type="term" value="P:protein processing"/>
    <property type="evidence" value="ECO:0007669"/>
    <property type="project" value="TreeGrafter"/>
</dbReference>
<dbReference type="CDD" id="cd08662">
    <property type="entry name" value="M13"/>
    <property type="match status" value="1"/>
</dbReference>
<dbReference type="InterPro" id="IPR008753">
    <property type="entry name" value="Peptidase_M13_N"/>
</dbReference>
<evidence type="ECO:0000256" key="2">
    <source>
        <dbReference type="ARBA" id="ARBA00007357"/>
    </source>
</evidence>
<dbReference type="InterPro" id="IPR018497">
    <property type="entry name" value="Peptidase_M13_C"/>
</dbReference>
<feature type="domain" description="Peptidase M13 N-terminal" evidence="9">
    <location>
        <begin position="41"/>
        <end position="418"/>
    </location>
</feature>
<dbReference type="GO" id="GO:0004222">
    <property type="term" value="F:metalloendopeptidase activity"/>
    <property type="evidence" value="ECO:0007669"/>
    <property type="project" value="InterPro"/>
</dbReference>
<evidence type="ECO:0000256" key="7">
    <source>
        <dbReference type="ARBA" id="ARBA00023049"/>
    </source>
</evidence>
<dbReference type="PANTHER" id="PTHR11733:SF167">
    <property type="entry name" value="FI17812P1-RELATED"/>
    <property type="match status" value="1"/>
</dbReference>
<dbReference type="InterPro" id="IPR000718">
    <property type="entry name" value="Peptidase_M13"/>
</dbReference>
<organism evidence="10 11">
    <name type="scientific">Nakamurella flava</name>
    <dbReference type="NCBI Taxonomy" id="2576308"/>
    <lineage>
        <taxon>Bacteria</taxon>
        <taxon>Bacillati</taxon>
        <taxon>Actinomycetota</taxon>
        <taxon>Actinomycetes</taxon>
        <taxon>Nakamurellales</taxon>
        <taxon>Nakamurellaceae</taxon>
        <taxon>Nakamurella</taxon>
    </lineage>
</organism>
<dbReference type="PROSITE" id="PS51885">
    <property type="entry name" value="NEPRILYSIN"/>
    <property type="match status" value="1"/>
</dbReference>
<accession>A0A4U6QAI6</accession>
<dbReference type="GO" id="GO:0046872">
    <property type="term" value="F:metal ion binding"/>
    <property type="evidence" value="ECO:0007669"/>
    <property type="project" value="UniProtKB-KW"/>
</dbReference>